<evidence type="ECO:0000313" key="3">
    <source>
        <dbReference type="EMBL" id="KIC62258.1"/>
    </source>
</evidence>
<dbReference type="PANTHER" id="PTHR42760:SF133">
    <property type="entry name" value="3-OXOACYL-[ACYL-CARRIER-PROTEIN] REDUCTASE"/>
    <property type="match status" value="1"/>
</dbReference>
<dbReference type="PRINTS" id="PR00080">
    <property type="entry name" value="SDRFAMILY"/>
</dbReference>
<evidence type="ECO:0000313" key="4">
    <source>
        <dbReference type="Proteomes" id="UP000031196"/>
    </source>
</evidence>
<proteinExistence type="inferred from homology"/>
<sequence>MTTTPQTHTPHDSGVPASARDFSVEGRVVIVTGAAQGIGRELARQFAAAGALAVVADLDINKAESVAKEIHDAGGTGLAIKVNVADESSVNAMVDTVINTWGRIDVLINNASIFATLEKVPFDQIPVAQWENVLKVNITGTYLCARGVAEHMRKAGFGRIINVSSDAVTRGTVNYLHYVTSKSAVIGMTNSLARELGSYGITVNCIRPGSVATEVERAVNPTVAVRERAASLQCIPRGMVPTDLVGIMLFLASQASAFITGQTIACDGGYTHSS</sequence>
<dbReference type="AlphaFoldDB" id="A0A0B4E6L9"/>
<organism evidence="3 4">
    <name type="scientific">Pseudarthrobacter phenanthrenivorans</name>
    <name type="common">Arthrobacter phenanthrenivorans</name>
    <dbReference type="NCBI Taxonomy" id="361575"/>
    <lineage>
        <taxon>Bacteria</taxon>
        <taxon>Bacillati</taxon>
        <taxon>Actinomycetota</taxon>
        <taxon>Actinomycetes</taxon>
        <taxon>Micrococcales</taxon>
        <taxon>Micrococcaceae</taxon>
        <taxon>Pseudarthrobacter</taxon>
    </lineage>
</organism>
<dbReference type="InterPro" id="IPR002347">
    <property type="entry name" value="SDR_fam"/>
</dbReference>
<dbReference type="Pfam" id="PF13561">
    <property type="entry name" value="adh_short_C2"/>
    <property type="match status" value="1"/>
</dbReference>
<reference evidence="3 4" key="1">
    <citation type="submission" date="2014-12" db="EMBL/GenBank/DDBJ databases">
        <title>Genome sequencing of Arthrobacter phenanthrenivorans SWC37.</title>
        <authorList>
            <person name="Tan P.W."/>
            <person name="Chan K.-G."/>
        </authorList>
    </citation>
    <scope>NUCLEOTIDE SEQUENCE [LARGE SCALE GENOMIC DNA]</scope>
    <source>
        <strain evidence="3 4">SWC37</strain>
    </source>
</reference>
<dbReference type="InterPro" id="IPR036291">
    <property type="entry name" value="NAD(P)-bd_dom_sf"/>
</dbReference>
<protein>
    <submittedName>
        <fullName evidence="3">Short-chain dehydrogenase</fullName>
    </submittedName>
</protein>
<evidence type="ECO:0000256" key="2">
    <source>
        <dbReference type="ARBA" id="ARBA00023002"/>
    </source>
</evidence>
<dbReference type="GO" id="GO:0016616">
    <property type="term" value="F:oxidoreductase activity, acting on the CH-OH group of donors, NAD or NADP as acceptor"/>
    <property type="evidence" value="ECO:0007669"/>
    <property type="project" value="TreeGrafter"/>
</dbReference>
<dbReference type="OrthoDB" id="517007at2"/>
<dbReference type="PANTHER" id="PTHR42760">
    <property type="entry name" value="SHORT-CHAIN DEHYDROGENASES/REDUCTASES FAMILY MEMBER"/>
    <property type="match status" value="1"/>
</dbReference>
<dbReference type="Gene3D" id="3.40.50.720">
    <property type="entry name" value="NAD(P)-binding Rossmann-like Domain"/>
    <property type="match status" value="1"/>
</dbReference>
<accession>A0A0B4E6L9</accession>
<dbReference type="InterPro" id="IPR020904">
    <property type="entry name" value="Sc_DH/Rdtase_CS"/>
</dbReference>
<evidence type="ECO:0000256" key="1">
    <source>
        <dbReference type="ARBA" id="ARBA00006484"/>
    </source>
</evidence>
<dbReference type="SUPFAM" id="SSF51735">
    <property type="entry name" value="NAD(P)-binding Rossmann-fold domains"/>
    <property type="match status" value="1"/>
</dbReference>
<dbReference type="PROSITE" id="PS00061">
    <property type="entry name" value="ADH_SHORT"/>
    <property type="match status" value="1"/>
</dbReference>
<dbReference type="EMBL" id="JWTB01000049">
    <property type="protein sequence ID" value="KIC62258.1"/>
    <property type="molecule type" value="Genomic_DNA"/>
</dbReference>
<comment type="caution">
    <text evidence="3">The sequence shown here is derived from an EMBL/GenBank/DDBJ whole genome shotgun (WGS) entry which is preliminary data.</text>
</comment>
<gene>
    <name evidence="3" type="ORF">RM50_19545</name>
</gene>
<dbReference type="PRINTS" id="PR00081">
    <property type="entry name" value="GDHRDH"/>
</dbReference>
<dbReference type="FunFam" id="3.40.50.720:FF:000084">
    <property type="entry name" value="Short-chain dehydrogenase reductase"/>
    <property type="match status" value="1"/>
</dbReference>
<dbReference type="Proteomes" id="UP000031196">
    <property type="component" value="Unassembled WGS sequence"/>
</dbReference>
<comment type="similarity">
    <text evidence="1">Belongs to the short-chain dehydrogenases/reductases (SDR) family.</text>
</comment>
<keyword evidence="2" id="KW-0560">Oxidoreductase</keyword>
<name>A0A0B4E6L9_PSEPS</name>